<feature type="compositionally biased region" description="Polar residues" evidence="1">
    <location>
        <begin position="73"/>
        <end position="85"/>
    </location>
</feature>
<name>A0A443SVD8_9ACAR</name>
<gene>
    <name evidence="3" type="ORF">B4U80_00331</name>
</gene>
<feature type="domain" description="DUF4211" evidence="2">
    <location>
        <begin position="442"/>
        <end position="562"/>
    </location>
</feature>
<sequence length="650" mass="74221">MNGVKPVKNNKSNNKCDVIEDRYEKQSKSLLNNNKVVDVKSGDSLKRTSEQSRDHEAKFFKVRPTLNTTNVCLTSQPTNNTNLQVVTKEKSRKRRSDEFSSKNTHDEYEFPDSPNPSANKKSKKIVSNETSVKKKVCEKLTVPTISTKKANNSTKSKLTVNATQTSTIKQQNNANCENMKNELKPPTNNLSVNINASINCNKTEVKKTEKHRHHDNSIVQKQEQIPSTKQKTSQAVVNQQTQLHQPNPQPQPIPPTPQLQQSLQSQLPTQPQFPAKIQIPPQQSKKNTTHENKNKKESSNTLLSNTPSHLVSKTSQSISVQSAGTNTPRRRSQDKKALTIREGLMRTGDFVVSLDEVTCELPMIWRIEGKSLLQRFEPSEQDSIIVYTNTSSYSAWNPTVRQRYTGVDVRIMGCSRTKVVVEKLGLTKTNPNNVNGETVPVERNKASTVGSTDQQQENFEVFIQTLVSQALDPNFIAEIVKENDDYFLSHVQAIDEFCSRKKSRFFSKVKWDANVVKCVETFPTFTVIPQNNVGDLRCRLCHDNWSTQILHFSGDPYDQMTLENKDPLDIKQTKYAACDVCKDRITLFSRLHHQKYSFYLKCREKVEEMRAGDENKESHIILEQCLQDTVWIQSLFKQLEKIWLDCDEMR</sequence>
<dbReference type="GO" id="GO:0005634">
    <property type="term" value="C:nucleus"/>
    <property type="evidence" value="ECO:0007669"/>
    <property type="project" value="TreeGrafter"/>
</dbReference>
<proteinExistence type="predicted"/>
<dbReference type="Pfam" id="PF13926">
    <property type="entry name" value="DUF4211"/>
    <property type="match status" value="1"/>
</dbReference>
<protein>
    <recommendedName>
        <fullName evidence="2">DUF4211 domain-containing protein</fullName>
    </recommendedName>
</protein>
<dbReference type="VEuPathDB" id="VectorBase:LDEU000565"/>
<dbReference type="PANTHER" id="PTHR14689:SF0">
    <property type="entry name" value="COILED-COIL DOMAIN-CONTAINING PROTEIN 82"/>
    <property type="match status" value="1"/>
</dbReference>
<evidence type="ECO:0000313" key="4">
    <source>
        <dbReference type="Proteomes" id="UP000288716"/>
    </source>
</evidence>
<keyword evidence="4" id="KW-1185">Reference proteome</keyword>
<dbReference type="Proteomes" id="UP000288716">
    <property type="component" value="Unassembled WGS sequence"/>
</dbReference>
<dbReference type="EMBL" id="NCKV01000153">
    <property type="protein sequence ID" value="RWS31474.1"/>
    <property type="molecule type" value="Genomic_DNA"/>
</dbReference>
<organism evidence="3 4">
    <name type="scientific">Leptotrombidium deliense</name>
    <dbReference type="NCBI Taxonomy" id="299467"/>
    <lineage>
        <taxon>Eukaryota</taxon>
        <taxon>Metazoa</taxon>
        <taxon>Ecdysozoa</taxon>
        <taxon>Arthropoda</taxon>
        <taxon>Chelicerata</taxon>
        <taxon>Arachnida</taxon>
        <taxon>Acari</taxon>
        <taxon>Acariformes</taxon>
        <taxon>Trombidiformes</taxon>
        <taxon>Prostigmata</taxon>
        <taxon>Anystina</taxon>
        <taxon>Parasitengona</taxon>
        <taxon>Trombiculoidea</taxon>
        <taxon>Trombiculidae</taxon>
        <taxon>Leptotrombidium</taxon>
    </lineage>
</organism>
<evidence type="ECO:0000313" key="3">
    <source>
        <dbReference type="EMBL" id="RWS31474.1"/>
    </source>
</evidence>
<feature type="compositionally biased region" description="Pro residues" evidence="1">
    <location>
        <begin position="247"/>
        <end position="257"/>
    </location>
</feature>
<feature type="region of interest" description="Disordered" evidence="1">
    <location>
        <begin position="73"/>
        <end position="127"/>
    </location>
</feature>
<dbReference type="STRING" id="299467.A0A443SVD8"/>
<dbReference type="InterPro" id="IPR025451">
    <property type="entry name" value="DUF4211"/>
</dbReference>
<reference evidence="3 4" key="1">
    <citation type="journal article" date="2018" name="Gigascience">
        <title>Genomes of trombidid mites reveal novel predicted allergens and laterally-transferred genes associated with secondary metabolism.</title>
        <authorList>
            <person name="Dong X."/>
            <person name="Chaisiri K."/>
            <person name="Xia D."/>
            <person name="Armstrong S.D."/>
            <person name="Fang Y."/>
            <person name="Donnelly M.J."/>
            <person name="Kadowaki T."/>
            <person name="McGarry J.W."/>
            <person name="Darby A.C."/>
            <person name="Makepeace B.L."/>
        </authorList>
    </citation>
    <scope>NUCLEOTIDE SEQUENCE [LARGE SCALE GENOMIC DNA]</scope>
    <source>
        <strain evidence="3">UoL-UT</strain>
    </source>
</reference>
<accession>A0A443SVD8</accession>
<dbReference type="OrthoDB" id="21499at2759"/>
<feature type="compositionally biased region" description="Polar residues" evidence="1">
    <location>
        <begin position="217"/>
        <end position="238"/>
    </location>
</feature>
<feature type="compositionally biased region" description="Polar residues" evidence="1">
    <location>
        <begin position="299"/>
        <end position="327"/>
    </location>
</feature>
<dbReference type="AlphaFoldDB" id="A0A443SVD8"/>
<comment type="caution">
    <text evidence="3">The sequence shown here is derived from an EMBL/GenBank/DDBJ whole genome shotgun (WGS) entry which is preliminary data.</text>
</comment>
<evidence type="ECO:0000259" key="2">
    <source>
        <dbReference type="Pfam" id="PF13926"/>
    </source>
</evidence>
<feature type="compositionally biased region" description="Basic and acidic residues" evidence="1">
    <location>
        <begin position="95"/>
        <end position="108"/>
    </location>
</feature>
<evidence type="ECO:0000256" key="1">
    <source>
        <dbReference type="SAM" id="MobiDB-lite"/>
    </source>
</evidence>
<feature type="compositionally biased region" description="Low complexity" evidence="1">
    <location>
        <begin position="258"/>
        <end position="274"/>
    </location>
</feature>
<feature type="compositionally biased region" description="Basic and acidic residues" evidence="1">
    <location>
        <begin position="288"/>
        <end position="298"/>
    </location>
</feature>
<feature type="region of interest" description="Disordered" evidence="1">
    <location>
        <begin position="206"/>
        <end position="335"/>
    </location>
</feature>
<dbReference type="PANTHER" id="PTHR14689">
    <property type="entry name" value="PHORBOL-ESTER_DAG-TYPE DOMAIN-CONTAINING PROTEIN"/>
    <property type="match status" value="1"/>
</dbReference>